<dbReference type="OrthoDB" id="3779444at2759"/>
<dbReference type="AlphaFoldDB" id="A0A6A6DEA2"/>
<evidence type="ECO:0000313" key="2">
    <source>
        <dbReference type="Proteomes" id="UP000800200"/>
    </source>
</evidence>
<dbReference type="Proteomes" id="UP000800200">
    <property type="component" value="Unassembled WGS sequence"/>
</dbReference>
<dbReference type="InterPro" id="IPR012337">
    <property type="entry name" value="RNaseH-like_sf"/>
</dbReference>
<evidence type="ECO:0008006" key="3">
    <source>
        <dbReference type="Google" id="ProtNLM"/>
    </source>
</evidence>
<keyword evidence="2" id="KW-1185">Reference proteome</keyword>
<protein>
    <recommendedName>
        <fullName evidence="3">RNase H type-1 domain-containing protein</fullName>
    </recommendedName>
</protein>
<feature type="non-terminal residue" evidence="1">
    <location>
        <position position="1"/>
    </location>
</feature>
<dbReference type="SUPFAM" id="SSF53098">
    <property type="entry name" value="Ribonuclease H-like"/>
    <property type="match status" value="1"/>
</dbReference>
<name>A0A6A6DEA2_9PEZI</name>
<accession>A0A6A6DEA2</accession>
<dbReference type="InterPro" id="IPR036397">
    <property type="entry name" value="RNaseH_sf"/>
</dbReference>
<organism evidence="1 2">
    <name type="scientific">Zopfia rhizophila CBS 207.26</name>
    <dbReference type="NCBI Taxonomy" id="1314779"/>
    <lineage>
        <taxon>Eukaryota</taxon>
        <taxon>Fungi</taxon>
        <taxon>Dikarya</taxon>
        <taxon>Ascomycota</taxon>
        <taxon>Pezizomycotina</taxon>
        <taxon>Dothideomycetes</taxon>
        <taxon>Dothideomycetes incertae sedis</taxon>
        <taxon>Zopfiaceae</taxon>
        <taxon>Zopfia</taxon>
    </lineage>
</organism>
<dbReference type="EMBL" id="ML994682">
    <property type="protein sequence ID" value="KAF2177824.1"/>
    <property type="molecule type" value="Genomic_DNA"/>
</dbReference>
<dbReference type="GO" id="GO:0003676">
    <property type="term" value="F:nucleic acid binding"/>
    <property type="evidence" value="ECO:0007669"/>
    <property type="project" value="InterPro"/>
</dbReference>
<dbReference type="Gene3D" id="3.30.420.10">
    <property type="entry name" value="Ribonuclease H-like superfamily/Ribonuclease H"/>
    <property type="match status" value="1"/>
</dbReference>
<gene>
    <name evidence="1" type="ORF">K469DRAFT_532895</name>
</gene>
<proteinExistence type="predicted"/>
<feature type="non-terminal residue" evidence="1">
    <location>
        <position position="73"/>
    </location>
</feature>
<sequence length="73" mass="7982">HTKRTEYMGKAATSTVYTAELRGIKLAFQIALNVQAVTNIPGKCTVFMDNQAAIQAIANPKCPSRQYILVKAI</sequence>
<reference evidence="1" key="1">
    <citation type="journal article" date="2020" name="Stud. Mycol.">
        <title>101 Dothideomycetes genomes: a test case for predicting lifestyles and emergence of pathogens.</title>
        <authorList>
            <person name="Haridas S."/>
            <person name="Albert R."/>
            <person name="Binder M."/>
            <person name="Bloem J."/>
            <person name="Labutti K."/>
            <person name="Salamov A."/>
            <person name="Andreopoulos B."/>
            <person name="Baker S."/>
            <person name="Barry K."/>
            <person name="Bills G."/>
            <person name="Bluhm B."/>
            <person name="Cannon C."/>
            <person name="Castanera R."/>
            <person name="Culley D."/>
            <person name="Daum C."/>
            <person name="Ezra D."/>
            <person name="Gonzalez J."/>
            <person name="Henrissat B."/>
            <person name="Kuo A."/>
            <person name="Liang C."/>
            <person name="Lipzen A."/>
            <person name="Lutzoni F."/>
            <person name="Magnuson J."/>
            <person name="Mondo S."/>
            <person name="Nolan M."/>
            <person name="Ohm R."/>
            <person name="Pangilinan J."/>
            <person name="Park H.-J."/>
            <person name="Ramirez L."/>
            <person name="Alfaro M."/>
            <person name="Sun H."/>
            <person name="Tritt A."/>
            <person name="Yoshinaga Y."/>
            <person name="Zwiers L.-H."/>
            <person name="Turgeon B."/>
            <person name="Goodwin S."/>
            <person name="Spatafora J."/>
            <person name="Crous P."/>
            <person name="Grigoriev I."/>
        </authorList>
    </citation>
    <scope>NUCLEOTIDE SEQUENCE</scope>
    <source>
        <strain evidence="1">CBS 207.26</strain>
    </source>
</reference>
<evidence type="ECO:0000313" key="1">
    <source>
        <dbReference type="EMBL" id="KAF2177824.1"/>
    </source>
</evidence>